<comment type="similarity">
    <text evidence="1">Belongs to the YciI family.</text>
</comment>
<organism evidence="3 4">
    <name type="scientific">Chryseomicrobium excrementi</name>
    <dbReference type="NCBI Taxonomy" id="2041346"/>
    <lineage>
        <taxon>Bacteria</taxon>
        <taxon>Bacillati</taxon>
        <taxon>Bacillota</taxon>
        <taxon>Bacilli</taxon>
        <taxon>Bacillales</taxon>
        <taxon>Caryophanaceae</taxon>
        <taxon>Chryseomicrobium</taxon>
    </lineage>
</organism>
<evidence type="ECO:0000313" key="4">
    <source>
        <dbReference type="Proteomes" id="UP000228680"/>
    </source>
</evidence>
<sequence length="90" mass="10328">MYVQTEYNKGTIILAGPFGNSAGGAIIIDSETEEAVIKFAENDPTVKNEIFSYTIHQWDYIMSKFENENPGFDQSYVDYKHKIQKELEII</sequence>
<dbReference type="InterPro" id="IPR011008">
    <property type="entry name" value="Dimeric_a/b-barrel"/>
</dbReference>
<reference evidence="3 4" key="1">
    <citation type="submission" date="2017-10" db="EMBL/GenBank/DDBJ databases">
        <title>Draft genome of Chryseomicrobium casticus sp. nov.</title>
        <authorList>
            <person name="Chakraborty R."/>
            <person name="Saha T."/>
        </authorList>
    </citation>
    <scope>NUCLEOTIDE SEQUENCE [LARGE SCALE GENOMIC DNA]</scope>
    <source>
        <strain evidence="3 4">ET03</strain>
    </source>
</reference>
<evidence type="ECO:0000256" key="1">
    <source>
        <dbReference type="ARBA" id="ARBA00007689"/>
    </source>
</evidence>
<evidence type="ECO:0000313" key="3">
    <source>
        <dbReference type="EMBL" id="PJK16584.1"/>
    </source>
</evidence>
<dbReference type="InterPro" id="IPR005545">
    <property type="entry name" value="YCII"/>
</dbReference>
<dbReference type="Proteomes" id="UP000228680">
    <property type="component" value="Unassembled WGS sequence"/>
</dbReference>
<proteinExistence type="inferred from homology"/>
<dbReference type="AlphaFoldDB" id="A0A2M9EZF8"/>
<dbReference type="OrthoDB" id="162319at2"/>
<gene>
    <name evidence="3" type="ORF">CQS04_05350</name>
</gene>
<accession>A0A2M9EZF8</accession>
<dbReference type="Pfam" id="PF03795">
    <property type="entry name" value="YCII"/>
    <property type="match status" value="1"/>
</dbReference>
<name>A0A2M9EZF8_9BACL</name>
<dbReference type="SUPFAM" id="SSF54909">
    <property type="entry name" value="Dimeric alpha+beta barrel"/>
    <property type="match status" value="1"/>
</dbReference>
<evidence type="ECO:0000259" key="2">
    <source>
        <dbReference type="Pfam" id="PF03795"/>
    </source>
</evidence>
<comment type="caution">
    <text evidence="3">The sequence shown here is derived from an EMBL/GenBank/DDBJ whole genome shotgun (WGS) entry which is preliminary data.</text>
</comment>
<dbReference type="EMBL" id="PCGR01000002">
    <property type="protein sequence ID" value="PJK16584.1"/>
    <property type="molecule type" value="Genomic_DNA"/>
</dbReference>
<keyword evidence="4" id="KW-1185">Reference proteome</keyword>
<protein>
    <recommendedName>
        <fullName evidence="2">YCII-related domain-containing protein</fullName>
    </recommendedName>
</protein>
<dbReference type="Gene3D" id="3.30.70.1060">
    <property type="entry name" value="Dimeric alpha+beta barrel"/>
    <property type="match status" value="1"/>
</dbReference>
<feature type="domain" description="YCII-related" evidence="2">
    <location>
        <begin position="4"/>
        <end position="58"/>
    </location>
</feature>